<accession>A0A1M6LCG2</accession>
<sequence>MDEAGGHGSDRDDAAVLGAVGERLRRLRAGARLTLAGLSERTGITQSTLSRLETGRLHPTLGQLLPLSRVYRVPIDELVDAPRVGDPRVHLHPVRRFGLTFVPLTRRPGGVQAYKVVYPPARTLPPPRQRTHEGHEWFYVLAGTVRLVLGTDQDLLLGAGEAVEFDTRVPHWIGNPAENEPAEVIAIFGTQGERIHLHGD</sequence>
<dbReference type="InterPro" id="IPR001387">
    <property type="entry name" value="Cro/C1-type_HTH"/>
</dbReference>
<name>A0A1M6LCG2_9ACTN</name>
<dbReference type="Gene3D" id="2.60.120.10">
    <property type="entry name" value="Jelly Rolls"/>
    <property type="match status" value="1"/>
</dbReference>
<dbReference type="OrthoDB" id="513181at2"/>
<dbReference type="InterPro" id="IPR050807">
    <property type="entry name" value="TransReg_Diox_bact_type"/>
</dbReference>
<dbReference type="PROSITE" id="PS50943">
    <property type="entry name" value="HTH_CROC1"/>
    <property type="match status" value="1"/>
</dbReference>
<dbReference type="InterPro" id="IPR013096">
    <property type="entry name" value="Cupin_2"/>
</dbReference>
<protein>
    <submittedName>
        <fullName evidence="3">Transcriptional regulator, contains XRE-family HTH domain</fullName>
    </submittedName>
</protein>
<dbReference type="CDD" id="cd02209">
    <property type="entry name" value="cupin_XRE_C"/>
    <property type="match status" value="1"/>
</dbReference>
<dbReference type="Proteomes" id="UP000184452">
    <property type="component" value="Unassembled WGS sequence"/>
</dbReference>
<dbReference type="SUPFAM" id="SSF51182">
    <property type="entry name" value="RmlC-like cupins"/>
    <property type="match status" value="1"/>
</dbReference>
<keyword evidence="4" id="KW-1185">Reference proteome</keyword>
<gene>
    <name evidence="3" type="ORF">SAMN05421803_108160</name>
</gene>
<dbReference type="InterPro" id="IPR014710">
    <property type="entry name" value="RmlC-like_jellyroll"/>
</dbReference>
<dbReference type="Pfam" id="PF07883">
    <property type="entry name" value="Cupin_2"/>
    <property type="match status" value="1"/>
</dbReference>
<evidence type="ECO:0000313" key="3">
    <source>
        <dbReference type="EMBL" id="SHJ68785.1"/>
    </source>
</evidence>
<dbReference type="GO" id="GO:0005829">
    <property type="term" value="C:cytosol"/>
    <property type="evidence" value="ECO:0007669"/>
    <property type="project" value="TreeGrafter"/>
</dbReference>
<organism evidence="3 4">
    <name type="scientific">Nocardiopsis flavescens</name>
    <dbReference type="NCBI Taxonomy" id="758803"/>
    <lineage>
        <taxon>Bacteria</taxon>
        <taxon>Bacillati</taxon>
        <taxon>Actinomycetota</taxon>
        <taxon>Actinomycetes</taxon>
        <taxon>Streptosporangiales</taxon>
        <taxon>Nocardiopsidaceae</taxon>
        <taxon>Nocardiopsis</taxon>
    </lineage>
</organism>
<evidence type="ECO:0000256" key="1">
    <source>
        <dbReference type="ARBA" id="ARBA00023125"/>
    </source>
</evidence>
<dbReference type="Gene3D" id="1.10.260.40">
    <property type="entry name" value="lambda repressor-like DNA-binding domains"/>
    <property type="match status" value="1"/>
</dbReference>
<dbReference type="SUPFAM" id="SSF47413">
    <property type="entry name" value="lambda repressor-like DNA-binding domains"/>
    <property type="match status" value="1"/>
</dbReference>
<reference evidence="3 4" key="1">
    <citation type="submission" date="2016-11" db="EMBL/GenBank/DDBJ databases">
        <authorList>
            <person name="Jaros S."/>
            <person name="Januszkiewicz K."/>
            <person name="Wedrychowicz H."/>
        </authorList>
    </citation>
    <scope>NUCLEOTIDE SEQUENCE [LARGE SCALE GENOMIC DNA]</scope>
    <source>
        <strain evidence="3 4">CGMCC 4.5723</strain>
    </source>
</reference>
<dbReference type="PANTHER" id="PTHR46797">
    <property type="entry name" value="HTH-TYPE TRANSCRIPTIONAL REGULATOR"/>
    <property type="match status" value="1"/>
</dbReference>
<dbReference type="RefSeq" id="WP_073380023.1">
    <property type="nucleotide sequence ID" value="NZ_FQZK01000008.1"/>
</dbReference>
<dbReference type="SMART" id="SM00530">
    <property type="entry name" value="HTH_XRE"/>
    <property type="match status" value="1"/>
</dbReference>
<dbReference type="InterPro" id="IPR011051">
    <property type="entry name" value="RmlC_Cupin_sf"/>
</dbReference>
<dbReference type="EMBL" id="FQZK01000008">
    <property type="protein sequence ID" value="SHJ68785.1"/>
    <property type="molecule type" value="Genomic_DNA"/>
</dbReference>
<dbReference type="PANTHER" id="PTHR46797:SF1">
    <property type="entry name" value="METHYLPHOSPHONATE SYNTHASE"/>
    <property type="match status" value="1"/>
</dbReference>
<evidence type="ECO:0000259" key="2">
    <source>
        <dbReference type="PROSITE" id="PS50943"/>
    </source>
</evidence>
<dbReference type="Pfam" id="PF13560">
    <property type="entry name" value="HTH_31"/>
    <property type="match status" value="1"/>
</dbReference>
<dbReference type="CDD" id="cd00093">
    <property type="entry name" value="HTH_XRE"/>
    <property type="match status" value="1"/>
</dbReference>
<keyword evidence="1" id="KW-0238">DNA-binding</keyword>
<dbReference type="AlphaFoldDB" id="A0A1M6LCG2"/>
<dbReference type="STRING" id="758803.SAMN05421803_108160"/>
<dbReference type="GO" id="GO:0003677">
    <property type="term" value="F:DNA binding"/>
    <property type="evidence" value="ECO:0007669"/>
    <property type="project" value="UniProtKB-KW"/>
</dbReference>
<proteinExistence type="predicted"/>
<dbReference type="GO" id="GO:0003700">
    <property type="term" value="F:DNA-binding transcription factor activity"/>
    <property type="evidence" value="ECO:0007669"/>
    <property type="project" value="TreeGrafter"/>
</dbReference>
<feature type="domain" description="HTH cro/C1-type" evidence="2">
    <location>
        <begin position="24"/>
        <end position="78"/>
    </location>
</feature>
<dbReference type="InterPro" id="IPR010982">
    <property type="entry name" value="Lambda_DNA-bd_dom_sf"/>
</dbReference>
<evidence type="ECO:0000313" key="4">
    <source>
        <dbReference type="Proteomes" id="UP000184452"/>
    </source>
</evidence>